<sequence>MGLILIFYKYINNIFRLGFVLERAENGVVGGAWVFSVSGKAGKTFPDWVLRRFLDYGVIRDLDAFRLV</sequence>
<organism evidence="1 2">
    <name type="scientific">Alcaligenes aquatilis</name>
    <dbReference type="NCBI Taxonomy" id="323284"/>
    <lineage>
        <taxon>Bacteria</taxon>
        <taxon>Pseudomonadati</taxon>
        <taxon>Pseudomonadota</taxon>
        <taxon>Betaproteobacteria</taxon>
        <taxon>Burkholderiales</taxon>
        <taxon>Alcaligenaceae</taxon>
        <taxon>Alcaligenes</taxon>
    </lineage>
</organism>
<gene>
    <name evidence="1" type="ORF">D3M96_05055</name>
</gene>
<proteinExistence type="predicted"/>
<dbReference type="Proteomes" id="UP000268070">
    <property type="component" value="Chromosome"/>
</dbReference>
<dbReference type="KEGG" id="aaqu:D3M96_05055"/>
<accession>A0A3G2HS53</accession>
<protein>
    <submittedName>
        <fullName evidence="1">Uncharacterized protein</fullName>
    </submittedName>
</protein>
<dbReference type="AlphaFoldDB" id="A0A3G2HS53"/>
<dbReference type="EMBL" id="CP032153">
    <property type="protein sequence ID" value="AYN19963.1"/>
    <property type="molecule type" value="Genomic_DNA"/>
</dbReference>
<name>A0A3G2HS53_9BURK</name>
<reference evidence="1 2" key="1">
    <citation type="submission" date="2018-09" db="EMBL/GenBank/DDBJ databases">
        <title>Complete genome sequence of the hydrocarbonoclastic bacterium Alcaligenes aquatilis QD168, isolated from a crude-oil polluted marine sediment of Central Chile.</title>
        <authorList>
            <person name="Duran R.E."/>
            <person name="Barra B."/>
            <person name="Salva-Serra F."/>
            <person name="Mendez V."/>
            <person name="Moore E.R.B."/>
            <person name="Seeger M."/>
        </authorList>
    </citation>
    <scope>NUCLEOTIDE SEQUENCE [LARGE SCALE GENOMIC DNA]</scope>
    <source>
        <strain evidence="1 2">QD168</strain>
    </source>
</reference>
<evidence type="ECO:0000313" key="2">
    <source>
        <dbReference type="Proteomes" id="UP000268070"/>
    </source>
</evidence>
<evidence type="ECO:0000313" key="1">
    <source>
        <dbReference type="EMBL" id="AYN19963.1"/>
    </source>
</evidence>